<keyword evidence="3 7" id="KW-0812">Transmembrane</keyword>
<sequence length="582" mass="60937">MRDGGVVTAATDTAAVDKGLRTGALGLFGSVVMGISSTAPAYSLAASLGLVVASGGALLAGVKAPAIMLLAFIPMWMIAVAYQELNKEDPDCGTTFTWATRAFGAVTGWLGGWGIIAADIIVMANLAQIAGSYGYTFVGVMTNDPAISALGSSTLWSTVAGVLWIAVMTFICYVGVEVSARLQYVLLGVEVLVLVMFASVALIRVGTGHGVDGSITPSLSWLWPSGMDFGSVIAPAMLTAIFIYWGWDTAVSLNEETKDPEKTPGRAAVISTVLLLVIYALVSIAAIAFAGVGTKGIGLGSQTNADDVFSAIGPTLFGDSFIGHAAMALLAFSILTSASASTQTTILPTARTALSMAAYKALPTQFARIHKRFLTPTWSTIGMGLASIGFYVLFTVISTNLLTALIGSVGLMIAFYYGLTGFACVWVYRRSLLSSVRNAVMRGLVPLAGGVTLAVTFVYGLVQFAQPDWLQDDAGHDVTILGIGAVAVVGIGAILIGVVLMVVWWVRSPDFFAGRTLTARTPVLVLDTPEGLPTMGLPDSGREPTVIAPDMSNLPTGSIAVDEETGKRFRRTRSRRDDRRDG</sequence>
<evidence type="ECO:0000313" key="8">
    <source>
        <dbReference type="EMBL" id="KTR03645.1"/>
    </source>
</evidence>
<dbReference type="InterPro" id="IPR002293">
    <property type="entry name" value="AA/rel_permease1"/>
</dbReference>
<dbReference type="Proteomes" id="UP000078252">
    <property type="component" value="Unassembled WGS sequence"/>
</dbReference>
<feature type="transmembrane region" description="Helical" evidence="7">
    <location>
        <begin position="226"/>
        <end position="247"/>
    </location>
</feature>
<feature type="region of interest" description="Disordered" evidence="6">
    <location>
        <begin position="534"/>
        <end position="582"/>
    </location>
</feature>
<dbReference type="InterPro" id="IPR050367">
    <property type="entry name" value="APC_superfamily"/>
</dbReference>
<feature type="transmembrane region" description="Helical" evidence="7">
    <location>
        <begin position="66"/>
        <end position="82"/>
    </location>
</feature>
<dbReference type="RefSeq" id="WP_058726632.1">
    <property type="nucleotide sequence ID" value="NZ_LDQC01000079.1"/>
</dbReference>
<evidence type="ECO:0000313" key="9">
    <source>
        <dbReference type="Proteomes" id="UP000078252"/>
    </source>
</evidence>
<proteinExistence type="predicted"/>
<feature type="transmembrane region" description="Helical" evidence="7">
    <location>
        <begin position="182"/>
        <end position="205"/>
    </location>
</feature>
<evidence type="ECO:0000256" key="2">
    <source>
        <dbReference type="ARBA" id="ARBA00022475"/>
    </source>
</evidence>
<dbReference type="Gene3D" id="1.20.1740.10">
    <property type="entry name" value="Amino acid/polyamine transporter I"/>
    <property type="match status" value="1"/>
</dbReference>
<evidence type="ECO:0000256" key="6">
    <source>
        <dbReference type="SAM" id="MobiDB-lite"/>
    </source>
</evidence>
<dbReference type="AlphaFoldDB" id="A0A175RIP2"/>
<dbReference type="PIRSF" id="PIRSF006060">
    <property type="entry name" value="AA_transporter"/>
    <property type="match status" value="1"/>
</dbReference>
<feature type="transmembrane region" description="Helical" evidence="7">
    <location>
        <begin position="267"/>
        <end position="292"/>
    </location>
</feature>
<dbReference type="PANTHER" id="PTHR42770">
    <property type="entry name" value="AMINO ACID TRANSPORTER-RELATED"/>
    <property type="match status" value="1"/>
</dbReference>
<dbReference type="PANTHER" id="PTHR42770:SF7">
    <property type="entry name" value="MEMBRANE PROTEIN"/>
    <property type="match status" value="1"/>
</dbReference>
<dbReference type="STRING" id="33881.NS184_13435"/>
<keyword evidence="2" id="KW-1003">Cell membrane</keyword>
<feature type="transmembrane region" description="Helical" evidence="7">
    <location>
        <begin position="155"/>
        <end position="176"/>
    </location>
</feature>
<evidence type="ECO:0000256" key="3">
    <source>
        <dbReference type="ARBA" id="ARBA00022692"/>
    </source>
</evidence>
<dbReference type="GO" id="GO:0022857">
    <property type="term" value="F:transmembrane transporter activity"/>
    <property type="evidence" value="ECO:0007669"/>
    <property type="project" value="InterPro"/>
</dbReference>
<evidence type="ECO:0000256" key="1">
    <source>
        <dbReference type="ARBA" id="ARBA00004651"/>
    </source>
</evidence>
<keyword evidence="5 7" id="KW-0472">Membrane</keyword>
<comment type="caution">
    <text evidence="8">The sequence shown here is derived from an EMBL/GenBank/DDBJ whole genome shotgun (WGS) entry which is preliminary data.</text>
</comment>
<feature type="transmembrane region" description="Helical" evidence="7">
    <location>
        <begin position="440"/>
        <end position="460"/>
    </location>
</feature>
<gene>
    <name evidence="8" type="ORF">NS184_13435</name>
</gene>
<evidence type="ECO:0000256" key="5">
    <source>
        <dbReference type="ARBA" id="ARBA00023136"/>
    </source>
</evidence>
<dbReference type="Pfam" id="PF13520">
    <property type="entry name" value="AA_permease_2"/>
    <property type="match status" value="1"/>
</dbReference>
<accession>A0A175RIP2</accession>
<feature type="transmembrane region" description="Helical" evidence="7">
    <location>
        <begin position="404"/>
        <end position="428"/>
    </location>
</feature>
<dbReference type="GO" id="GO:0005886">
    <property type="term" value="C:plasma membrane"/>
    <property type="evidence" value="ECO:0007669"/>
    <property type="project" value="UniProtKB-SubCell"/>
</dbReference>
<feature type="transmembrane region" description="Helical" evidence="7">
    <location>
        <begin position="102"/>
        <end position="122"/>
    </location>
</feature>
<protein>
    <submittedName>
        <fullName evidence="8">Amino acid transporter</fullName>
    </submittedName>
</protein>
<name>A0A175RIP2_9MICO</name>
<keyword evidence="4 7" id="KW-1133">Transmembrane helix</keyword>
<reference evidence="8 9" key="1">
    <citation type="journal article" date="2016" name="Front. Microbiol.">
        <title>Genomic Resource of Rice Seed Associated Bacteria.</title>
        <authorList>
            <person name="Midha S."/>
            <person name="Bansal K."/>
            <person name="Sharma S."/>
            <person name="Kumar N."/>
            <person name="Patil P.P."/>
            <person name="Chaudhry V."/>
            <person name="Patil P.B."/>
        </authorList>
    </citation>
    <scope>NUCLEOTIDE SEQUENCE [LARGE SCALE GENOMIC DNA]</scope>
    <source>
        <strain evidence="8 9">NS184</strain>
    </source>
</reference>
<feature type="transmembrane region" description="Helical" evidence="7">
    <location>
        <begin position="378"/>
        <end position="398"/>
    </location>
</feature>
<evidence type="ECO:0000256" key="7">
    <source>
        <dbReference type="SAM" id="Phobius"/>
    </source>
</evidence>
<dbReference type="OrthoDB" id="138827at2"/>
<dbReference type="EMBL" id="LDQC01000079">
    <property type="protein sequence ID" value="KTR03645.1"/>
    <property type="molecule type" value="Genomic_DNA"/>
</dbReference>
<comment type="subcellular location">
    <subcellularLocation>
        <location evidence="1">Cell membrane</location>
        <topology evidence="1">Multi-pass membrane protein</topology>
    </subcellularLocation>
</comment>
<feature type="transmembrane region" description="Helical" evidence="7">
    <location>
        <begin position="480"/>
        <end position="506"/>
    </location>
</feature>
<dbReference type="PATRIC" id="fig|33881.3.peg.3101"/>
<evidence type="ECO:0000256" key="4">
    <source>
        <dbReference type="ARBA" id="ARBA00022989"/>
    </source>
</evidence>
<organism evidence="8 9">
    <name type="scientific">Curtobacterium luteum</name>
    <dbReference type="NCBI Taxonomy" id="33881"/>
    <lineage>
        <taxon>Bacteria</taxon>
        <taxon>Bacillati</taxon>
        <taxon>Actinomycetota</taxon>
        <taxon>Actinomycetes</taxon>
        <taxon>Micrococcales</taxon>
        <taxon>Microbacteriaceae</taxon>
        <taxon>Curtobacterium</taxon>
    </lineage>
</organism>